<dbReference type="PROSITE" id="PS51352">
    <property type="entry name" value="THIOREDOXIN_2"/>
    <property type="match status" value="1"/>
</dbReference>
<accession>A0ABD5W456</accession>
<evidence type="ECO:0000313" key="4">
    <source>
        <dbReference type="EMBL" id="MFC7057502.1"/>
    </source>
</evidence>
<dbReference type="PANTHER" id="PTHR43110:SF1">
    <property type="entry name" value="THIOL PEROXIDASE"/>
    <property type="match status" value="1"/>
</dbReference>
<keyword evidence="1" id="KW-0676">Redox-active center</keyword>
<evidence type="ECO:0000256" key="2">
    <source>
        <dbReference type="SAM" id="MobiDB-lite"/>
    </source>
</evidence>
<dbReference type="Proteomes" id="UP001596445">
    <property type="component" value="Unassembled WGS sequence"/>
</dbReference>
<dbReference type="AlphaFoldDB" id="A0ABD5W456"/>
<dbReference type="SUPFAM" id="SSF52833">
    <property type="entry name" value="Thioredoxin-like"/>
    <property type="match status" value="1"/>
</dbReference>
<dbReference type="InterPro" id="IPR000866">
    <property type="entry name" value="AhpC/TSA"/>
</dbReference>
<feature type="compositionally biased region" description="Basic and acidic residues" evidence="2">
    <location>
        <begin position="10"/>
        <end position="21"/>
    </location>
</feature>
<evidence type="ECO:0000259" key="3">
    <source>
        <dbReference type="PROSITE" id="PS51352"/>
    </source>
</evidence>
<evidence type="ECO:0000256" key="1">
    <source>
        <dbReference type="ARBA" id="ARBA00023284"/>
    </source>
</evidence>
<keyword evidence="5" id="KW-1185">Reference proteome</keyword>
<organism evidence="4 5">
    <name type="scientific">Halovenus salina</name>
    <dbReference type="NCBI Taxonomy" id="1510225"/>
    <lineage>
        <taxon>Archaea</taxon>
        <taxon>Methanobacteriati</taxon>
        <taxon>Methanobacteriota</taxon>
        <taxon>Stenosarchaea group</taxon>
        <taxon>Halobacteria</taxon>
        <taxon>Halobacteriales</taxon>
        <taxon>Haloarculaceae</taxon>
        <taxon>Halovenus</taxon>
    </lineage>
</organism>
<dbReference type="RefSeq" id="WP_267163264.1">
    <property type="nucleotide sequence ID" value="NZ_CP112972.1"/>
</dbReference>
<sequence>MEFDVVELPESDHPTAGEKAPDFTRPLVNDEYWEDTSLSALLDDGPVLLVFHSMDGAFPATYLWSELQDRNFGAYDLTVVGLSISSPYEHKSFIKEQGLADTEFRLFSDPKSEVARSYGIEYSLDGMEGVSEPRPATFLIDGDGTISYSWVAEEWPAFPDYDDLEDVIDTELA</sequence>
<feature type="region of interest" description="Disordered" evidence="2">
    <location>
        <begin position="1"/>
        <end position="21"/>
    </location>
</feature>
<feature type="domain" description="Thioredoxin" evidence="3">
    <location>
        <begin position="14"/>
        <end position="173"/>
    </location>
</feature>
<dbReference type="InterPro" id="IPR013766">
    <property type="entry name" value="Thioredoxin_domain"/>
</dbReference>
<dbReference type="InterPro" id="IPR036249">
    <property type="entry name" value="Thioredoxin-like_sf"/>
</dbReference>
<gene>
    <name evidence="4" type="ORF">ACFQQG_04090</name>
</gene>
<dbReference type="Pfam" id="PF00578">
    <property type="entry name" value="AhpC-TSA"/>
    <property type="match status" value="1"/>
</dbReference>
<dbReference type="Gene3D" id="3.40.30.10">
    <property type="entry name" value="Glutaredoxin"/>
    <property type="match status" value="1"/>
</dbReference>
<name>A0ABD5W456_9EURY</name>
<reference evidence="4 5" key="1">
    <citation type="journal article" date="2019" name="Int. J. Syst. Evol. Microbiol.">
        <title>The Global Catalogue of Microorganisms (GCM) 10K type strain sequencing project: providing services to taxonomists for standard genome sequencing and annotation.</title>
        <authorList>
            <consortium name="The Broad Institute Genomics Platform"/>
            <consortium name="The Broad Institute Genome Sequencing Center for Infectious Disease"/>
            <person name="Wu L."/>
            <person name="Ma J."/>
        </authorList>
    </citation>
    <scope>NUCLEOTIDE SEQUENCE [LARGE SCALE GENOMIC DNA]</scope>
    <source>
        <strain evidence="4 5">JCM 30072</strain>
    </source>
</reference>
<comment type="caution">
    <text evidence="4">The sequence shown here is derived from an EMBL/GenBank/DDBJ whole genome shotgun (WGS) entry which is preliminary data.</text>
</comment>
<dbReference type="EMBL" id="JBHSZI010000001">
    <property type="protein sequence ID" value="MFC7057502.1"/>
    <property type="molecule type" value="Genomic_DNA"/>
</dbReference>
<dbReference type="PANTHER" id="PTHR43110">
    <property type="entry name" value="THIOL PEROXIDASE"/>
    <property type="match status" value="1"/>
</dbReference>
<protein>
    <submittedName>
        <fullName evidence="4">Redoxin domain-containing protein</fullName>
    </submittedName>
</protein>
<evidence type="ECO:0000313" key="5">
    <source>
        <dbReference type="Proteomes" id="UP001596445"/>
    </source>
</evidence>
<dbReference type="InterPro" id="IPR050455">
    <property type="entry name" value="Tpx_Peroxidase_subfamily"/>
</dbReference>
<proteinExistence type="predicted"/>
<dbReference type="GeneID" id="76629374"/>